<feature type="region of interest" description="Disordered" evidence="1">
    <location>
        <begin position="246"/>
        <end position="273"/>
    </location>
</feature>
<reference evidence="2 3" key="1">
    <citation type="journal article" date="2012" name="Genome Biol.">
        <title>Genome and low-iron response of an oceanic diatom adapted to chronic iron limitation.</title>
        <authorList>
            <person name="Lommer M."/>
            <person name="Specht M."/>
            <person name="Roy A.S."/>
            <person name="Kraemer L."/>
            <person name="Andreson R."/>
            <person name="Gutowska M.A."/>
            <person name="Wolf J."/>
            <person name="Bergner S.V."/>
            <person name="Schilhabel M.B."/>
            <person name="Klostermeier U.C."/>
            <person name="Beiko R.G."/>
            <person name="Rosenstiel P."/>
            <person name="Hippler M."/>
            <person name="Laroche J."/>
        </authorList>
    </citation>
    <scope>NUCLEOTIDE SEQUENCE [LARGE SCALE GENOMIC DNA]</scope>
    <source>
        <strain evidence="2 3">CCMP1005</strain>
    </source>
</reference>
<gene>
    <name evidence="2" type="ORF">THAOC_01678</name>
</gene>
<name>K0THR9_THAOC</name>
<evidence type="ECO:0000313" key="3">
    <source>
        <dbReference type="Proteomes" id="UP000266841"/>
    </source>
</evidence>
<organism evidence="2 3">
    <name type="scientific">Thalassiosira oceanica</name>
    <name type="common">Marine diatom</name>
    <dbReference type="NCBI Taxonomy" id="159749"/>
    <lineage>
        <taxon>Eukaryota</taxon>
        <taxon>Sar</taxon>
        <taxon>Stramenopiles</taxon>
        <taxon>Ochrophyta</taxon>
        <taxon>Bacillariophyta</taxon>
        <taxon>Coscinodiscophyceae</taxon>
        <taxon>Thalassiosirophycidae</taxon>
        <taxon>Thalassiosirales</taxon>
        <taxon>Thalassiosiraceae</taxon>
        <taxon>Thalassiosira</taxon>
    </lineage>
</organism>
<dbReference type="EMBL" id="AGNL01002016">
    <property type="protein sequence ID" value="EJK76554.1"/>
    <property type="molecule type" value="Genomic_DNA"/>
</dbReference>
<dbReference type="AlphaFoldDB" id="K0THR9"/>
<comment type="caution">
    <text evidence="2">The sequence shown here is derived from an EMBL/GenBank/DDBJ whole genome shotgun (WGS) entry which is preliminary data.</text>
</comment>
<evidence type="ECO:0000313" key="2">
    <source>
        <dbReference type="EMBL" id="EJK76554.1"/>
    </source>
</evidence>
<feature type="compositionally biased region" description="Basic residues" evidence="1">
    <location>
        <begin position="254"/>
        <end position="263"/>
    </location>
</feature>
<dbReference type="Proteomes" id="UP000266841">
    <property type="component" value="Unassembled WGS sequence"/>
</dbReference>
<feature type="non-terminal residue" evidence="2">
    <location>
        <position position="460"/>
    </location>
</feature>
<accession>K0THR9</accession>
<protein>
    <submittedName>
        <fullName evidence="2">Uncharacterized protein</fullName>
    </submittedName>
</protein>
<keyword evidence="3" id="KW-1185">Reference proteome</keyword>
<evidence type="ECO:0000256" key="1">
    <source>
        <dbReference type="SAM" id="MobiDB-lite"/>
    </source>
</evidence>
<sequence length="460" mass="52542">MSLRLALLRSIEDRGGRTVDDGDDRAVDDGDFNDRDYDFFSDRDDDFSENGVDGEYCRGHCMFFTAQPDGAGGSKIIGQQITKRNRLDVNSTQRSYIENTSMTGFNLEGKQSVCAFRRDSKDDWSLGIVQCYGFLDDMIMLYEWDGNDDVFTTTKWEEQACHFELVQLTLSKIDLHWVNQVSGSTCGGGRVPVETRCHLDGSIQCLVKGPDKWPAQVPTLEVPRKGTEHLGLDRYKLEEKDKKSSKYEDSFEHRRFRGGNKRKQHDDDTSPEQVFIDSTRKKPPIIRIKNQQGVVAVVTDLNNKPLSVERATRIDKRFKDKFLLPLISSKGCEQDRIEYALITKAQLRIIEKMEFNEATYAKDVKEHLGDDIDIVNTLSTDNVERMLKAEGLLNEKEYNGSFRLFVGASAPTAAELEKMNFATVDMGDIRIHYGVCKASMFNEMIPLSWSLFQMNVHRIR</sequence>
<proteinExistence type="predicted"/>